<evidence type="ECO:0000313" key="2">
    <source>
        <dbReference type="EMBL" id="THU90021.1"/>
    </source>
</evidence>
<sequence length="268" mass="30123">MDHQHVQPRSGRFEWKEVDPHDSAFLEDPRSGCTPPIFMDFVPSASQINFRFYLVVSGPNAGIYCDWGFLHQTINFSKDSFKGFNDKASVLTHWRWYCLHYHRHKHDSDYDHFVYPFSSPIHPSGDLPSNLSTLLLSMANLSATPTPPTPTKAAKGSASPTKVSTSKSRAKRQPIDPFTLMGTTTGSVSHRGDHDPSSLLLGKGKEKVHSFRHWVVYCHAFGLITTDQGKAKQEYLRLVAQGYESPVMFGTDDIDVAMRFYETGAVNL</sequence>
<evidence type="ECO:0000313" key="3">
    <source>
        <dbReference type="Proteomes" id="UP000297245"/>
    </source>
</evidence>
<feature type="region of interest" description="Disordered" evidence="1">
    <location>
        <begin position="145"/>
        <end position="171"/>
    </location>
</feature>
<dbReference type="OrthoDB" id="3126952at2759"/>
<reference evidence="2 3" key="1">
    <citation type="journal article" date="2019" name="Nat. Ecol. Evol.">
        <title>Megaphylogeny resolves global patterns of mushroom evolution.</title>
        <authorList>
            <person name="Varga T."/>
            <person name="Krizsan K."/>
            <person name="Foldi C."/>
            <person name="Dima B."/>
            <person name="Sanchez-Garcia M."/>
            <person name="Sanchez-Ramirez S."/>
            <person name="Szollosi G.J."/>
            <person name="Szarkandi J.G."/>
            <person name="Papp V."/>
            <person name="Albert L."/>
            <person name="Andreopoulos W."/>
            <person name="Angelini C."/>
            <person name="Antonin V."/>
            <person name="Barry K.W."/>
            <person name="Bougher N.L."/>
            <person name="Buchanan P."/>
            <person name="Buyck B."/>
            <person name="Bense V."/>
            <person name="Catcheside P."/>
            <person name="Chovatia M."/>
            <person name="Cooper J."/>
            <person name="Damon W."/>
            <person name="Desjardin D."/>
            <person name="Finy P."/>
            <person name="Geml J."/>
            <person name="Haridas S."/>
            <person name="Hughes K."/>
            <person name="Justo A."/>
            <person name="Karasinski D."/>
            <person name="Kautmanova I."/>
            <person name="Kiss B."/>
            <person name="Kocsube S."/>
            <person name="Kotiranta H."/>
            <person name="LaButti K.M."/>
            <person name="Lechner B.E."/>
            <person name="Liimatainen K."/>
            <person name="Lipzen A."/>
            <person name="Lukacs Z."/>
            <person name="Mihaltcheva S."/>
            <person name="Morgado L.N."/>
            <person name="Niskanen T."/>
            <person name="Noordeloos M.E."/>
            <person name="Ohm R.A."/>
            <person name="Ortiz-Santana B."/>
            <person name="Ovrebo C."/>
            <person name="Racz N."/>
            <person name="Riley R."/>
            <person name="Savchenko A."/>
            <person name="Shiryaev A."/>
            <person name="Soop K."/>
            <person name="Spirin V."/>
            <person name="Szebenyi C."/>
            <person name="Tomsovsky M."/>
            <person name="Tulloss R.E."/>
            <person name="Uehling J."/>
            <person name="Grigoriev I.V."/>
            <person name="Vagvolgyi C."/>
            <person name="Papp T."/>
            <person name="Martin F.M."/>
            <person name="Miettinen O."/>
            <person name="Hibbett D.S."/>
            <person name="Nagy L.G."/>
        </authorList>
    </citation>
    <scope>NUCLEOTIDE SEQUENCE [LARGE SCALE GENOMIC DNA]</scope>
    <source>
        <strain evidence="2 3">CBS 962.96</strain>
    </source>
</reference>
<feature type="compositionally biased region" description="Polar residues" evidence="1">
    <location>
        <begin position="158"/>
        <end position="167"/>
    </location>
</feature>
<gene>
    <name evidence="2" type="ORF">K435DRAFT_864675</name>
</gene>
<name>A0A4S8LLR8_DENBC</name>
<proteinExistence type="predicted"/>
<evidence type="ECO:0000256" key="1">
    <source>
        <dbReference type="SAM" id="MobiDB-lite"/>
    </source>
</evidence>
<dbReference type="EMBL" id="ML179348">
    <property type="protein sequence ID" value="THU90021.1"/>
    <property type="molecule type" value="Genomic_DNA"/>
</dbReference>
<accession>A0A4S8LLR8</accession>
<protein>
    <submittedName>
        <fullName evidence="2">Uncharacterized protein</fullName>
    </submittedName>
</protein>
<dbReference type="Proteomes" id="UP000297245">
    <property type="component" value="Unassembled WGS sequence"/>
</dbReference>
<dbReference type="AlphaFoldDB" id="A0A4S8LLR8"/>
<keyword evidence="3" id="KW-1185">Reference proteome</keyword>
<organism evidence="2 3">
    <name type="scientific">Dendrothele bispora (strain CBS 962.96)</name>
    <dbReference type="NCBI Taxonomy" id="1314807"/>
    <lineage>
        <taxon>Eukaryota</taxon>
        <taxon>Fungi</taxon>
        <taxon>Dikarya</taxon>
        <taxon>Basidiomycota</taxon>
        <taxon>Agaricomycotina</taxon>
        <taxon>Agaricomycetes</taxon>
        <taxon>Agaricomycetidae</taxon>
        <taxon>Agaricales</taxon>
        <taxon>Agaricales incertae sedis</taxon>
        <taxon>Dendrothele</taxon>
    </lineage>
</organism>